<accession>S7P329</accession>
<gene>
    <name evidence="2" type="ORF">D623_10006373</name>
</gene>
<evidence type="ECO:0000313" key="2">
    <source>
        <dbReference type="EMBL" id="EPQ01957.1"/>
    </source>
</evidence>
<evidence type="ECO:0000313" key="3">
    <source>
        <dbReference type="Proteomes" id="UP000052978"/>
    </source>
</evidence>
<protein>
    <submittedName>
        <fullName evidence="2">Uncharacterized protein</fullName>
    </submittedName>
</protein>
<name>S7P329_MYOBR</name>
<sequence>MRKRKKKEKVETHNPTILPTLLVPPQSEGDEMVDTKLALFSSQEDDSDLSNEMGMRHGVVKFWACHISTEKENNSSSPRVDGIEENELEKHAGILGPR</sequence>
<dbReference type="AlphaFoldDB" id="S7P329"/>
<dbReference type="InterPro" id="IPR031445">
    <property type="entry name" value="DUF4672"/>
</dbReference>
<dbReference type="PANTHER" id="PTHR40143">
    <property type="match status" value="1"/>
</dbReference>
<evidence type="ECO:0000256" key="1">
    <source>
        <dbReference type="SAM" id="MobiDB-lite"/>
    </source>
</evidence>
<dbReference type="Proteomes" id="UP000052978">
    <property type="component" value="Unassembled WGS sequence"/>
</dbReference>
<dbReference type="EMBL" id="KE161130">
    <property type="protein sequence ID" value="EPQ01957.1"/>
    <property type="molecule type" value="Genomic_DNA"/>
</dbReference>
<feature type="region of interest" description="Disordered" evidence="1">
    <location>
        <begin position="70"/>
        <end position="98"/>
    </location>
</feature>
<dbReference type="PANTHER" id="PTHR40143:SF1">
    <property type="match status" value="1"/>
</dbReference>
<dbReference type="Pfam" id="PF15716">
    <property type="entry name" value="DUF4672"/>
    <property type="match status" value="1"/>
</dbReference>
<proteinExistence type="predicted"/>
<feature type="region of interest" description="Disordered" evidence="1">
    <location>
        <begin position="1"/>
        <end position="29"/>
    </location>
</feature>
<organism evidence="2 3">
    <name type="scientific">Myotis brandtii</name>
    <name type="common">Brandt's bat</name>
    <dbReference type="NCBI Taxonomy" id="109478"/>
    <lineage>
        <taxon>Eukaryota</taxon>
        <taxon>Metazoa</taxon>
        <taxon>Chordata</taxon>
        <taxon>Craniata</taxon>
        <taxon>Vertebrata</taxon>
        <taxon>Euteleostomi</taxon>
        <taxon>Mammalia</taxon>
        <taxon>Eutheria</taxon>
        <taxon>Laurasiatheria</taxon>
        <taxon>Chiroptera</taxon>
        <taxon>Yangochiroptera</taxon>
        <taxon>Vespertilionidae</taxon>
        <taxon>Myotis</taxon>
    </lineage>
</organism>
<keyword evidence="3" id="KW-1185">Reference proteome</keyword>
<reference evidence="2 3" key="1">
    <citation type="journal article" date="2013" name="Nat. Commun.">
        <title>Genome analysis reveals insights into physiology and longevity of the Brandt's bat Myotis brandtii.</title>
        <authorList>
            <person name="Seim I."/>
            <person name="Fang X."/>
            <person name="Xiong Z."/>
            <person name="Lobanov A.V."/>
            <person name="Huang Z."/>
            <person name="Ma S."/>
            <person name="Feng Y."/>
            <person name="Turanov A.A."/>
            <person name="Zhu Y."/>
            <person name="Lenz T.L."/>
            <person name="Gerashchenko M.V."/>
            <person name="Fan D."/>
            <person name="Hee Yim S."/>
            <person name="Yao X."/>
            <person name="Jordan D."/>
            <person name="Xiong Y."/>
            <person name="Ma Y."/>
            <person name="Lyapunov A.N."/>
            <person name="Chen G."/>
            <person name="Kulakova O.I."/>
            <person name="Sun Y."/>
            <person name="Lee S.G."/>
            <person name="Bronson R.T."/>
            <person name="Moskalev A.A."/>
            <person name="Sunyaev S.R."/>
            <person name="Zhang G."/>
            <person name="Krogh A."/>
            <person name="Wang J."/>
            <person name="Gladyshev V.N."/>
        </authorList>
    </citation>
    <scope>NUCLEOTIDE SEQUENCE [LARGE SCALE GENOMIC DNA]</scope>
</reference>